<dbReference type="RefSeq" id="WP_192015911.1">
    <property type="nucleotide sequence ID" value="NZ_JACYTP010000006.1"/>
</dbReference>
<dbReference type="Proteomes" id="UP000649768">
    <property type="component" value="Unassembled WGS sequence"/>
</dbReference>
<gene>
    <name evidence="1" type="primary">dsrH</name>
    <name evidence="1" type="ORF">IFO68_10895</name>
</gene>
<accession>A0ABR9BKW1</accession>
<reference evidence="1 2" key="1">
    <citation type="submission" date="2020-09" db="EMBL/GenBank/DDBJ databases">
        <title>Photobacterium sp. CAU 1568 isolated from sand of Sido Beach.</title>
        <authorList>
            <person name="Kim W."/>
        </authorList>
    </citation>
    <scope>NUCLEOTIDE SEQUENCE [LARGE SCALE GENOMIC DNA]</scope>
    <source>
        <strain evidence="1 2">CAU 1568</strain>
    </source>
</reference>
<dbReference type="PANTHER" id="PTHR37526:SF1">
    <property type="entry name" value="PROTEIN TUSB"/>
    <property type="match status" value="1"/>
</dbReference>
<dbReference type="NCBIfam" id="TIGR03011">
    <property type="entry name" value="sulf_tusB_dsrH"/>
    <property type="match status" value="1"/>
</dbReference>
<proteinExistence type="predicted"/>
<sequence length="96" mass="10395">MLHMIFSSPFQNRALQQCVAQLLPGDEIVLLQDGVVAATSPGQLESALKQAAAVYVLETDLLARGLAGRVAADVDVIDHNMLVELTVRHPNCMKWA</sequence>
<evidence type="ECO:0000313" key="2">
    <source>
        <dbReference type="Proteomes" id="UP000649768"/>
    </source>
</evidence>
<evidence type="ECO:0000313" key="1">
    <source>
        <dbReference type="EMBL" id="MBD8513178.1"/>
    </source>
</evidence>
<dbReference type="Pfam" id="PF04077">
    <property type="entry name" value="DsrH"/>
    <property type="match status" value="1"/>
</dbReference>
<protein>
    <submittedName>
        <fullName evidence="1">Sulfurtransferase complex subunit TusB</fullName>
    </submittedName>
</protein>
<organism evidence="1 2">
    <name type="scientific">Photobacterium arenosum</name>
    <dbReference type="NCBI Taxonomy" id="2774143"/>
    <lineage>
        <taxon>Bacteria</taxon>
        <taxon>Pseudomonadati</taxon>
        <taxon>Pseudomonadota</taxon>
        <taxon>Gammaproteobacteria</taxon>
        <taxon>Vibrionales</taxon>
        <taxon>Vibrionaceae</taxon>
        <taxon>Photobacterium</taxon>
    </lineage>
</organism>
<name>A0ABR9BKW1_9GAMM</name>
<dbReference type="SUPFAM" id="SSF75169">
    <property type="entry name" value="DsrEFH-like"/>
    <property type="match status" value="1"/>
</dbReference>
<dbReference type="Gene3D" id="3.40.1260.10">
    <property type="entry name" value="DsrEFH-like"/>
    <property type="match status" value="1"/>
</dbReference>
<comment type="caution">
    <text evidence="1">The sequence shown here is derived from an EMBL/GenBank/DDBJ whole genome shotgun (WGS) entry which is preliminary data.</text>
</comment>
<dbReference type="InterPro" id="IPR007215">
    <property type="entry name" value="Sulphur_relay_TusB/DsrH"/>
</dbReference>
<dbReference type="PANTHER" id="PTHR37526">
    <property type="entry name" value="PROTEIN TUSB"/>
    <property type="match status" value="1"/>
</dbReference>
<keyword evidence="2" id="KW-1185">Reference proteome</keyword>
<dbReference type="InterPro" id="IPR027396">
    <property type="entry name" value="DsrEFH-like"/>
</dbReference>
<dbReference type="EMBL" id="JACYTP010000006">
    <property type="protein sequence ID" value="MBD8513178.1"/>
    <property type="molecule type" value="Genomic_DNA"/>
</dbReference>